<dbReference type="PANTHER" id="PTHR43685">
    <property type="entry name" value="GLYCOSYLTRANSFERASE"/>
    <property type="match status" value="1"/>
</dbReference>
<dbReference type="PANTHER" id="PTHR43685:SF2">
    <property type="entry name" value="GLYCOSYLTRANSFERASE 2-LIKE DOMAIN-CONTAINING PROTEIN"/>
    <property type="match status" value="1"/>
</dbReference>
<evidence type="ECO:0000259" key="1">
    <source>
        <dbReference type="Pfam" id="PF00535"/>
    </source>
</evidence>
<dbReference type="RefSeq" id="WP_110522565.1">
    <property type="nucleotide sequence ID" value="NZ_QKOE01000001.1"/>
</dbReference>
<dbReference type="SUPFAM" id="SSF53448">
    <property type="entry name" value="Nucleotide-diphospho-sugar transferases"/>
    <property type="match status" value="1"/>
</dbReference>
<dbReference type="Pfam" id="PF00535">
    <property type="entry name" value="Glycos_transf_2"/>
    <property type="match status" value="1"/>
</dbReference>
<dbReference type="InterPro" id="IPR029044">
    <property type="entry name" value="Nucleotide-diphossugar_trans"/>
</dbReference>
<dbReference type="OrthoDB" id="9802649at2"/>
<organism evidence="2 3">
    <name type="scientific">Parazoarcus communis SWub3 = DSM 12120</name>
    <dbReference type="NCBI Taxonomy" id="1121029"/>
    <lineage>
        <taxon>Bacteria</taxon>
        <taxon>Pseudomonadati</taxon>
        <taxon>Pseudomonadota</taxon>
        <taxon>Betaproteobacteria</taxon>
        <taxon>Rhodocyclales</taxon>
        <taxon>Zoogloeaceae</taxon>
        <taxon>Parazoarcus</taxon>
    </lineage>
</organism>
<keyword evidence="3" id="KW-1185">Reference proteome</keyword>
<sequence>MKISVVIPTYNRCHQIGGAIDSALSQACETLEVEVIVVDDGSSDGTVAWLDTAYAGQPVRILSNARGKGPAGARNTGILAVQGELVALLDSDDQFLPGHLAAAARLFRKRPDVGLVFGRAQYEQDGVVVDYMGPNFDRKLALAPRADEDDEAIIFTPAYSSHLLEYGCYFNLSSVVMRAEFARSLMTESLRIAEDFEFWVRLSRQTTFACLKSAQIRYQLHGDNISFEAAASAADHAPYLIKAYETMLGYSGLSRSDQDTIHRHLAQTLFDWAYRCRLHGRFGEAMALHVRSARLGLRRRNLMAVVKLAVQGLLPSNRNRH</sequence>
<accession>A0A323V0P4</accession>
<dbReference type="InterPro" id="IPR050834">
    <property type="entry name" value="Glycosyltransf_2"/>
</dbReference>
<protein>
    <recommendedName>
        <fullName evidence="1">Glycosyltransferase 2-like domain-containing protein</fullName>
    </recommendedName>
</protein>
<feature type="domain" description="Glycosyltransferase 2-like" evidence="1">
    <location>
        <begin position="4"/>
        <end position="126"/>
    </location>
</feature>
<gene>
    <name evidence="2" type="ORF">DNK49_01645</name>
</gene>
<reference evidence="2 3" key="1">
    <citation type="submission" date="2018-06" db="EMBL/GenBank/DDBJ databases">
        <title>Azoarcus communis strain SWub3 genome.</title>
        <authorList>
            <person name="Zorraquino Salvo V."/>
            <person name="Toubiana D."/>
            <person name="Blumwald E."/>
        </authorList>
    </citation>
    <scope>NUCLEOTIDE SEQUENCE [LARGE SCALE GENOMIC DNA]</scope>
    <source>
        <strain evidence="2 3">SWub3</strain>
    </source>
</reference>
<name>A0A323V0P4_9RHOO</name>
<dbReference type="EMBL" id="QKOE01000001">
    <property type="protein sequence ID" value="PZA18264.1"/>
    <property type="molecule type" value="Genomic_DNA"/>
</dbReference>
<dbReference type="InterPro" id="IPR001173">
    <property type="entry name" value="Glyco_trans_2-like"/>
</dbReference>
<dbReference type="Gene3D" id="3.90.550.10">
    <property type="entry name" value="Spore Coat Polysaccharide Biosynthesis Protein SpsA, Chain A"/>
    <property type="match status" value="1"/>
</dbReference>
<dbReference type="AlphaFoldDB" id="A0A323V0P4"/>
<proteinExistence type="predicted"/>
<evidence type="ECO:0000313" key="2">
    <source>
        <dbReference type="EMBL" id="PZA18264.1"/>
    </source>
</evidence>
<dbReference type="Proteomes" id="UP000248259">
    <property type="component" value="Unassembled WGS sequence"/>
</dbReference>
<evidence type="ECO:0000313" key="3">
    <source>
        <dbReference type="Proteomes" id="UP000248259"/>
    </source>
</evidence>
<comment type="caution">
    <text evidence="2">The sequence shown here is derived from an EMBL/GenBank/DDBJ whole genome shotgun (WGS) entry which is preliminary data.</text>
</comment>